<dbReference type="PANTHER" id="PTHR48111">
    <property type="entry name" value="REGULATOR OF RPOS"/>
    <property type="match status" value="1"/>
</dbReference>
<dbReference type="Gene3D" id="6.10.250.690">
    <property type="match status" value="1"/>
</dbReference>
<keyword evidence="2 8" id="KW-0597">Phosphoprotein</keyword>
<dbReference type="PROSITE" id="PS50110">
    <property type="entry name" value="RESPONSE_REGULATORY"/>
    <property type="match status" value="1"/>
</dbReference>
<dbReference type="GO" id="GO:0000976">
    <property type="term" value="F:transcription cis-regulatory region binding"/>
    <property type="evidence" value="ECO:0007669"/>
    <property type="project" value="TreeGrafter"/>
</dbReference>
<evidence type="ECO:0000256" key="2">
    <source>
        <dbReference type="ARBA" id="ARBA00022553"/>
    </source>
</evidence>
<gene>
    <name evidence="12" type="ordered locus">bpr_I0045</name>
</gene>
<sequence>MDGHMKLLIADDETELVNALVAILKHSNYTVDAVYNGTDALDYALAGDYDGIILDIMMPGMDGTEVLKKIREKGLSTPVLFLTAKTEVDDRIRGLDLGADDYLPKPFDMGELLARVRAMLRRKADFSQPNLTCGNLTLDRAGYELSTPGHDKIRLSGREFQMMELLMTSPGRIISVDNFMDRIWADGEADVNVVWVYVSNLRKKLASLDATCEIKASRGLGYSISET</sequence>
<dbReference type="eggNOG" id="COG0745">
    <property type="taxonomic scope" value="Bacteria"/>
</dbReference>
<keyword evidence="6" id="KW-0804">Transcription</keyword>
<dbReference type="Gene3D" id="3.40.50.2300">
    <property type="match status" value="1"/>
</dbReference>
<dbReference type="CDD" id="cd00383">
    <property type="entry name" value="trans_reg_C"/>
    <property type="match status" value="1"/>
</dbReference>
<feature type="modified residue" description="4-aspartylphosphate" evidence="8">
    <location>
        <position position="55"/>
    </location>
</feature>
<name>E0S2H4_BUTPB</name>
<comment type="function">
    <text evidence="7">May play the central regulatory role in sporulation. It may be an element of the effector pathway responsible for the activation of sporulation genes in response to nutritional stress. Spo0A may act in concert with spo0H (a sigma factor) to control the expression of some genes that are critical to the sporulation process.</text>
</comment>
<dbReference type="SMART" id="SM00862">
    <property type="entry name" value="Trans_reg_C"/>
    <property type="match status" value="1"/>
</dbReference>
<dbReference type="InterPro" id="IPR036388">
    <property type="entry name" value="WH-like_DNA-bd_sf"/>
</dbReference>
<accession>E0S2H4</accession>
<dbReference type="Pfam" id="PF00486">
    <property type="entry name" value="Trans_reg_C"/>
    <property type="match status" value="1"/>
</dbReference>
<dbReference type="GO" id="GO:0005829">
    <property type="term" value="C:cytosol"/>
    <property type="evidence" value="ECO:0007669"/>
    <property type="project" value="TreeGrafter"/>
</dbReference>
<proteinExistence type="predicted"/>
<dbReference type="SUPFAM" id="SSF46894">
    <property type="entry name" value="C-terminal effector domain of the bipartite response regulators"/>
    <property type="match status" value="1"/>
</dbReference>
<dbReference type="InterPro" id="IPR001789">
    <property type="entry name" value="Sig_transdc_resp-reg_receiver"/>
</dbReference>
<dbReference type="SUPFAM" id="SSF52172">
    <property type="entry name" value="CheY-like"/>
    <property type="match status" value="1"/>
</dbReference>
<keyword evidence="13" id="KW-1185">Reference proteome</keyword>
<dbReference type="HOGENOM" id="CLU_000445_30_1_9"/>
<evidence type="ECO:0000259" key="10">
    <source>
        <dbReference type="PROSITE" id="PS50110"/>
    </source>
</evidence>
<dbReference type="GO" id="GO:0032993">
    <property type="term" value="C:protein-DNA complex"/>
    <property type="evidence" value="ECO:0007669"/>
    <property type="project" value="TreeGrafter"/>
</dbReference>
<evidence type="ECO:0000256" key="1">
    <source>
        <dbReference type="ARBA" id="ARBA00018672"/>
    </source>
</evidence>
<evidence type="ECO:0000256" key="8">
    <source>
        <dbReference type="PROSITE-ProRule" id="PRU00169"/>
    </source>
</evidence>
<dbReference type="GO" id="GO:0006355">
    <property type="term" value="P:regulation of DNA-templated transcription"/>
    <property type="evidence" value="ECO:0007669"/>
    <property type="project" value="InterPro"/>
</dbReference>
<reference evidence="12 13" key="1">
    <citation type="journal article" date="2010" name="PLoS ONE">
        <title>The glycobiome of the rumen bacterium Butyrivibrio proteoclasticus B316(T) highlights adaptation to a polysaccharide-rich environment.</title>
        <authorList>
            <person name="Kelly W.J."/>
            <person name="Leahy S.C."/>
            <person name="Altermann E."/>
            <person name="Yeoman C.J."/>
            <person name="Dunne J.C."/>
            <person name="Kong Z."/>
            <person name="Pacheco D.M."/>
            <person name="Li D."/>
            <person name="Noel S.J."/>
            <person name="Moon C.D."/>
            <person name="Cookson A.L."/>
            <person name="Attwood G.T."/>
        </authorList>
    </citation>
    <scope>NUCLEOTIDE SEQUENCE [LARGE SCALE GENOMIC DNA]</scope>
    <source>
        <strain evidence="13">ATCC 51982 / DSM 14932 / B316</strain>
    </source>
</reference>
<dbReference type="CDD" id="cd17625">
    <property type="entry name" value="REC_OmpR_DrrD-like"/>
    <property type="match status" value="1"/>
</dbReference>
<evidence type="ECO:0000259" key="11">
    <source>
        <dbReference type="PROSITE" id="PS51755"/>
    </source>
</evidence>
<dbReference type="InterPro" id="IPR001867">
    <property type="entry name" value="OmpR/PhoB-type_DNA-bd"/>
</dbReference>
<evidence type="ECO:0000256" key="7">
    <source>
        <dbReference type="ARBA" id="ARBA00024867"/>
    </source>
</evidence>
<keyword evidence="4" id="KW-0805">Transcription regulation</keyword>
<feature type="domain" description="OmpR/PhoB-type" evidence="11">
    <location>
        <begin position="128"/>
        <end position="226"/>
    </location>
</feature>
<feature type="domain" description="Response regulatory" evidence="10">
    <location>
        <begin position="6"/>
        <end position="120"/>
    </location>
</feature>
<dbReference type="PROSITE" id="PS51755">
    <property type="entry name" value="OMPR_PHOB"/>
    <property type="match status" value="1"/>
</dbReference>
<dbReference type="InterPro" id="IPR011006">
    <property type="entry name" value="CheY-like_superfamily"/>
</dbReference>
<dbReference type="InterPro" id="IPR039420">
    <property type="entry name" value="WalR-like"/>
</dbReference>
<keyword evidence="5 9" id="KW-0238">DNA-binding</keyword>
<dbReference type="InterPro" id="IPR016032">
    <property type="entry name" value="Sig_transdc_resp-reg_C-effctor"/>
</dbReference>
<evidence type="ECO:0000313" key="12">
    <source>
        <dbReference type="EMBL" id="ADL32797.1"/>
    </source>
</evidence>
<evidence type="ECO:0000256" key="3">
    <source>
        <dbReference type="ARBA" id="ARBA00023012"/>
    </source>
</evidence>
<dbReference type="SMART" id="SM00448">
    <property type="entry name" value="REC"/>
    <property type="match status" value="1"/>
</dbReference>
<evidence type="ECO:0000313" key="13">
    <source>
        <dbReference type="Proteomes" id="UP000001299"/>
    </source>
</evidence>
<dbReference type="Pfam" id="PF00072">
    <property type="entry name" value="Response_reg"/>
    <property type="match status" value="1"/>
</dbReference>
<dbReference type="FunFam" id="3.40.50.2300:FF:000001">
    <property type="entry name" value="DNA-binding response regulator PhoB"/>
    <property type="match status" value="1"/>
</dbReference>
<dbReference type="GO" id="GO:0000156">
    <property type="term" value="F:phosphorelay response regulator activity"/>
    <property type="evidence" value="ECO:0007669"/>
    <property type="project" value="TreeGrafter"/>
</dbReference>
<dbReference type="Proteomes" id="UP000001299">
    <property type="component" value="Chromosome 1"/>
</dbReference>
<organism evidence="12 13">
    <name type="scientific">Butyrivibrio proteoclasticus (strain ATCC 51982 / DSM 14932 / B316)</name>
    <name type="common">Clostridium proteoclasticum</name>
    <dbReference type="NCBI Taxonomy" id="515622"/>
    <lineage>
        <taxon>Bacteria</taxon>
        <taxon>Bacillati</taxon>
        <taxon>Bacillota</taxon>
        <taxon>Clostridia</taxon>
        <taxon>Lachnospirales</taxon>
        <taxon>Lachnospiraceae</taxon>
        <taxon>Butyrivibrio</taxon>
    </lineage>
</organism>
<evidence type="ECO:0000256" key="9">
    <source>
        <dbReference type="PROSITE-ProRule" id="PRU01091"/>
    </source>
</evidence>
<dbReference type="KEGG" id="bpb:bpr_I0045"/>
<dbReference type="PANTHER" id="PTHR48111:SF1">
    <property type="entry name" value="TWO-COMPONENT RESPONSE REGULATOR ORR33"/>
    <property type="match status" value="1"/>
</dbReference>
<dbReference type="AlphaFoldDB" id="E0S2H4"/>
<dbReference type="Gene3D" id="1.10.10.10">
    <property type="entry name" value="Winged helix-like DNA-binding domain superfamily/Winged helix DNA-binding domain"/>
    <property type="match status" value="1"/>
</dbReference>
<evidence type="ECO:0000256" key="6">
    <source>
        <dbReference type="ARBA" id="ARBA00023163"/>
    </source>
</evidence>
<keyword evidence="3" id="KW-0902">Two-component regulatory system</keyword>
<evidence type="ECO:0000256" key="5">
    <source>
        <dbReference type="ARBA" id="ARBA00023125"/>
    </source>
</evidence>
<dbReference type="EMBL" id="CP001810">
    <property type="protein sequence ID" value="ADL32797.1"/>
    <property type="molecule type" value="Genomic_DNA"/>
</dbReference>
<dbReference type="STRING" id="515622.bpr_I0045"/>
<feature type="DNA-binding region" description="OmpR/PhoB-type" evidence="9">
    <location>
        <begin position="128"/>
        <end position="226"/>
    </location>
</feature>
<evidence type="ECO:0000256" key="4">
    <source>
        <dbReference type="ARBA" id="ARBA00023015"/>
    </source>
</evidence>
<protein>
    <recommendedName>
        <fullName evidence="1">Stage 0 sporulation protein A homolog</fullName>
    </recommendedName>
</protein>